<comment type="caution">
    <text evidence="1">The sequence shown here is derived from an EMBL/GenBank/DDBJ whole genome shotgun (WGS) entry which is preliminary data.</text>
</comment>
<organism evidence="1 2">
    <name type="scientific">Penicillium daleae</name>
    <dbReference type="NCBI Taxonomy" id="63821"/>
    <lineage>
        <taxon>Eukaryota</taxon>
        <taxon>Fungi</taxon>
        <taxon>Dikarya</taxon>
        <taxon>Ascomycota</taxon>
        <taxon>Pezizomycotina</taxon>
        <taxon>Eurotiomycetes</taxon>
        <taxon>Eurotiomycetidae</taxon>
        <taxon>Eurotiales</taxon>
        <taxon>Aspergillaceae</taxon>
        <taxon>Penicillium</taxon>
    </lineage>
</organism>
<dbReference type="EMBL" id="JAPVEA010000005">
    <property type="protein sequence ID" value="KAJ5454821.1"/>
    <property type="molecule type" value="Genomic_DNA"/>
</dbReference>
<dbReference type="AlphaFoldDB" id="A0AAD6C9H0"/>
<reference evidence="1" key="1">
    <citation type="submission" date="2022-12" db="EMBL/GenBank/DDBJ databases">
        <authorList>
            <person name="Petersen C."/>
        </authorList>
    </citation>
    <scope>NUCLEOTIDE SEQUENCE</scope>
    <source>
        <strain evidence="1">IBT 16125</strain>
    </source>
</reference>
<accession>A0AAD6C9H0</accession>
<dbReference type="Pfam" id="PF14223">
    <property type="entry name" value="Retrotran_gag_2"/>
    <property type="match status" value="1"/>
</dbReference>
<evidence type="ECO:0000313" key="1">
    <source>
        <dbReference type="EMBL" id="KAJ5454821.1"/>
    </source>
</evidence>
<gene>
    <name evidence="1" type="ORF">N7458_005777</name>
</gene>
<protein>
    <submittedName>
        <fullName evidence="1">Gag-polypeptide of LTR copia-type domain-containing protein</fullName>
    </submittedName>
</protein>
<dbReference type="Proteomes" id="UP001213681">
    <property type="component" value="Unassembled WGS sequence"/>
</dbReference>
<dbReference type="GeneID" id="81599402"/>
<dbReference type="RefSeq" id="XP_056767777.1">
    <property type="nucleotide sequence ID" value="XM_056909159.1"/>
</dbReference>
<proteinExistence type="predicted"/>
<sequence length="235" mass="26927">MKLVSKLLNTWASDSIKIEIEDCPDAREAYDLIKKRYAVTHERARDNPLNQLNELKLKDYSSVTEYTSKVRQIKADLKTVKYEMTDDMFATALLHGLPPNYRGFKEKYDWIRSTKPDDPPDLDYLYERLHVEEARQLAKDANGNNSIFSATSYNNSQKLKHNDKSHLKCTYPDCGKTGHIEENCWTKNPDKMPRSLKDKFTIDKPINDTDGIGGVAESNLTTPENAYSRANSLDA</sequence>
<name>A0AAD6C9H0_9EURO</name>
<evidence type="ECO:0000313" key="2">
    <source>
        <dbReference type="Proteomes" id="UP001213681"/>
    </source>
</evidence>
<keyword evidence="2" id="KW-1185">Reference proteome</keyword>
<reference evidence="1" key="2">
    <citation type="journal article" date="2023" name="IMA Fungus">
        <title>Comparative genomic study of the Penicillium genus elucidates a diverse pangenome and 15 lateral gene transfer events.</title>
        <authorList>
            <person name="Petersen C."/>
            <person name="Sorensen T."/>
            <person name="Nielsen M.R."/>
            <person name="Sondergaard T.E."/>
            <person name="Sorensen J.L."/>
            <person name="Fitzpatrick D.A."/>
            <person name="Frisvad J.C."/>
            <person name="Nielsen K.L."/>
        </authorList>
    </citation>
    <scope>NUCLEOTIDE SEQUENCE</scope>
    <source>
        <strain evidence="1">IBT 16125</strain>
    </source>
</reference>